<proteinExistence type="predicted"/>
<gene>
    <name evidence="1" type="ORF">MRB53_010771</name>
</gene>
<dbReference type="EMBL" id="CM056811">
    <property type="protein sequence ID" value="KAJ8636504.1"/>
    <property type="molecule type" value="Genomic_DNA"/>
</dbReference>
<protein>
    <submittedName>
        <fullName evidence="1">Uncharacterized protein</fullName>
    </submittedName>
</protein>
<keyword evidence="2" id="KW-1185">Reference proteome</keyword>
<comment type="caution">
    <text evidence="1">The sequence shown here is derived from an EMBL/GenBank/DDBJ whole genome shotgun (WGS) entry which is preliminary data.</text>
</comment>
<reference evidence="1 2" key="1">
    <citation type="journal article" date="2022" name="Hortic Res">
        <title>A haplotype resolved chromosomal level avocado genome allows analysis of novel avocado genes.</title>
        <authorList>
            <person name="Nath O."/>
            <person name="Fletcher S.J."/>
            <person name="Hayward A."/>
            <person name="Shaw L.M."/>
            <person name="Masouleh A.K."/>
            <person name="Furtado A."/>
            <person name="Henry R.J."/>
            <person name="Mitter N."/>
        </authorList>
    </citation>
    <scope>NUCLEOTIDE SEQUENCE [LARGE SCALE GENOMIC DNA]</scope>
    <source>
        <strain evidence="2">cv. Hass</strain>
    </source>
</reference>
<organism evidence="1 2">
    <name type="scientific">Persea americana</name>
    <name type="common">Avocado</name>
    <dbReference type="NCBI Taxonomy" id="3435"/>
    <lineage>
        <taxon>Eukaryota</taxon>
        <taxon>Viridiplantae</taxon>
        <taxon>Streptophyta</taxon>
        <taxon>Embryophyta</taxon>
        <taxon>Tracheophyta</taxon>
        <taxon>Spermatophyta</taxon>
        <taxon>Magnoliopsida</taxon>
        <taxon>Magnoliidae</taxon>
        <taxon>Laurales</taxon>
        <taxon>Lauraceae</taxon>
        <taxon>Persea</taxon>
    </lineage>
</organism>
<evidence type="ECO:0000313" key="1">
    <source>
        <dbReference type="EMBL" id="KAJ8636504.1"/>
    </source>
</evidence>
<accession>A0ACC2LSV4</accession>
<name>A0ACC2LSV4_PERAE</name>
<evidence type="ECO:0000313" key="2">
    <source>
        <dbReference type="Proteomes" id="UP001234297"/>
    </source>
</evidence>
<dbReference type="Proteomes" id="UP001234297">
    <property type="component" value="Chromosome 3"/>
</dbReference>
<sequence>MGSSDNDRDHRAEQRNPIFPNNTETQPIDDPDSPFSGVKFNDEGMQFHDTLPLHSELFETEVVREVNDIGTETQVLEDADSTAGEGAEVTEVLSSDGEDQLSDGGTSLCKVKESNAEIEIKDGKGGSVKRKLICSYYEATNDILVDSDASTEDEYSSGCAQRSFTSVRAASLRSSGIAATLSMTPKRGELNPTRINSEDGPEQKQANGKSLNHSTEGIRKDNGTASFRYPTFGSMEVCALDHDHNGEKLHSKAQDNVGDETKTRIGKTMARKLFDEISPSADGEMTSKANSPTVGRDSPQLLVSDHAIAGLSYVDSQEPGEQSQANAWNIVDKFLSINDVQLSGEVDHGKTDREKSPPMSSAKGAKSLAERADFKSPVGQAGVFDWIDSREDEGGGGFFSKRKNDLLEGSGKMRKSRTLPPKPKHHTFRQIRGAVDGFEEENASLQVHQKISSTRSDSGLVLNRSSTKSQTFRAITKKNLLKEMGKALKTDVSGQKLETSVTCGVQGICDVGVDTQMAAEALEALVCDLPPNHDVPVAHLLKRNVTEGSIGAARKNTSLKRVCVRKKVCSSSDSEGKARQCKQTKKLSAKLCRGNPSSQKQLKHSQAKETRGKRKQEENLNTGKSSNENVFPNGKSPDIVKKWKTEQELAGIHIDGADEHHLSSMSKKCVSFRVLDGTVTPVAKRTRKSLITNSLKMAENFSNHSHPMEVSILGSKNRGSGNVIDLPEPVTVEDKGLKFCADQVGKFSNNKTSRQEIKATEGLNEKIPRTSYMTGDSISYPRGRRTRRRMPRELKNANESCVQPESDHITLSSGKLPKASDFFVMNEKIPLKDQITPTSGTLTCSGRKYGADYSLSSVKDAGGNDTIGPSNGKVQTSGTPCTTPSKELNAVSPVCAGDDRTEQSGRKSLSRSSLMRELVRLGTQEVARTPAWKDMRRRRDMASVRVLFSHHLGEDMIKQQKKILARLGVPIASSSSDATHFVADKFVRTRNMLEAIALGKPVVTHLWLESCGQASCFIDEKNYILRDTKKEKEVGFNMPVSLARACSSPLLKGKRVFTTHNVKPDRELIVNLVKAAHGQVLEKTEESLVDGKVPSNLLVISCEEDYALCAPLLEKGAEVYSSELLLNGIVIQKLEYISRHRLFMDHVKRTRSSIWSSEDGGRFHPKTTHK</sequence>